<dbReference type="FunFam" id="1.10.510.10:FF:000084">
    <property type="entry name" value="Wall-associated receptor kinase 2"/>
    <property type="match status" value="1"/>
</dbReference>
<evidence type="ECO:0000259" key="3">
    <source>
        <dbReference type="PROSITE" id="PS50011"/>
    </source>
</evidence>
<dbReference type="InterPro" id="IPR011009">
    <property type="entry name" value="Kinase-like_dom_sf"/>
</dbReference>
<dbReference type="PROSITE" id="PS50011">
    <property type="entry name" value="PROTEIN_KINASE_DOM"/>
    <property type="match status" value="1"/>
</dbReference>
<evidence type="ECO:0000313" key="4">
    <source>
        <dbReference type="EMBL" id="RXH99806.1"/>
    </source>
</evidence>
<accession>A0A498JXG3</accession>
<keyword evidence="5" id="KW-1185">Reference proteome</keyword>
<protein>
    <recommendedName>
        <fullName evidence="3">Protein kinase domain-containing protein</fullName>
    </recommendedName>
</protein>
<dbReference type="EMBL" id="RDQH01000331">
    <property type="protein sequence ID" value="RXH99806.1"/>
    <property type="molecule type" value="Genomic_DNA"/>
</dbReference>
<dbReference type="Pfam" id="PF07714">
    <property type="entry name" value="PK_Tyr_Ser-Thr"/>
    <property type="match status" value="1"/>
</dbReference>
<sequence length="316" mass="34542">MKAKQTEELEAAAAYYNQSHTFGSGESGTVYKGLLSDGVTVDIVKTVVREGQIERFINDIVTLTKINNENVVNFLDCCLETEAPMLVYELACNGTLFNYIHHANGKSSLPWHVLLKIASESAAALAYLHSAADSSKTMIIRGIVNSSNILLSDCFTAKVSGIGPSRLVPIPSNESQITTLVQQTVGYLDPEYLSTGQLTDKSDVYSFGVVLLEILTGEKPLSFDRPENRRIITSHFVSSVEQNGLFQIVVSQLVNEGNREQLRAVAELAKRCLKLSSTERPTMEEVAGELRRLCDSTHNIAPWLNPACCEACLAPG</sequence>
<name>A0A498JXG3_MALDO</name>
<dbReference type="GO" id="GO:0005524">
    <property type="term" value="F:ATP binding"/>
    <property type="evidence" value="ECO:0007669"/>
    <property type="project" value="UniProtKB-KW"/>
</dbReference>
<organism evidence="4 5">
    <name type="scientific">Malus domestica</name>
    <name type="common">Apple</name>
    <name type="synonym">Pyrus malus</name>
    <dbReference type="NCBI Taxonomy" id="3750"/>
    <lineage>
        <taxon>Eukaryota</taxon>
        <taxon>Viridiplantae</taxon>
        <taxon>Streptophyta</taxon>
        <taxon>Embryophyta</taxon>
        <taxon>Tracheophyta</taxon>
        <taxon>Spermatophyta</taxon>
        <taxon>Magnoliopsida</taxon>
        <taxon>eudicotyledons</taxon>
        <taxon>Gunneridae</taxon>
        <taxon>Pentapetalae</taxon>
        <taxon>rosids</taxon>
        <taxon>fabids</taxon>
        <taxon>Rosales</taxon>
        <taxon>Rosaceae</taxon>
        <taxon>Amygdaloideae</taxon>
        <taxon>Maleae</taxon>
        <taxon>Malus</taxon>
    </lineage>
</organism>
<dbReference type="InterPro" id="IPR000719">
    <property type="entry name" value="Prot_kinase_dom"/>
</dbReference>
<dbReference type="GO" id="GO:0005886">
    <property type="term" value="C:plasma membrane"/>
    <property type="evidence" value="ECO:0007669"/>
    <property type="project" value="TreeGrafter"/>
</dbReference>
<reference evidence="4 5" key="1">
    <citation type="submission" date="2018-10" db="EMBL/GenBank/DDBJ databases">
        <title>A high-quality apple genome assembly.</title>
        <authorList>
            <person name="Hu J."/>
        </authorList>
    </citation>
    <scope>NUCLEOTIDE SEQUENCE [LARGE SCALE GENOMIC DNA]</scope>
    <source>
        <strain evidence="5">cv. HFTH1</strain>
        <tissue evidence="4">Young leaf</tissue>
    </source>
</reference>
<dbReference type="AlphaFoldDB" id="A0A498JXG3"/>
<dbReference type="GO" id="GO:0007166">
    <property type="term" value="P:cell surface receptor signaling pathway"/>
    <property type="evidence" value="ECO:0007669"/>
    <property type="project" value="InterPro"/>
</dbReference>
<evidence type="ECO:0000256" key="1">
    <source>
        <dbReference type="ARBA" id="ARBA00022741"/>
    </source>
</evidence>
<dbReference type="GO" id="GO:0004674">
    <property type="term" value="F:protein serine/threonine kinase activity"/>
    <property type="evidence" value="ECO:0007669"/>
    <property type="project" value="TreeGrafter"/>
</dbReference>
<comment type="caution">
    <text evidence="4">The sequence shown here is derived from an EMBL/GenBank/DDBJ whole genome shotgun (WGS) entry which is preliminary data.</text>
</comment>
<feature type="domain" description="Protein kinase" evidence="3">
    <location>
        <begin position="16"/>
        <end position="304"/>
    </location>
</feature>
<dbReference type="PIRSF" id="PIRSF000654">
    <property type="entry name" value="Integrin-linked_kinase"/>
    <property type="match status" value="1"/>
</dbReference>
<dbReference type="STRING" id="3750.A0A498JXG3"/>
<dbReference type="Gene3D" id="3.30.200.20">
    <property type="entry name" value="Phosphorylase Kinase, domain 1"/>
    <property type="match status" value="1"/>
</dbReference>
<dbReference type="InterPro" id="IPR045274">
    <property type="entry name" value="WAK-like"/>
</dbReference>
<dbReference type="PANTHER" id="PTHR27005">
    <property type="entry name" value="WALL-ASSOCIATED RECEPTOR KINASE-LIKE 21"/>
    <property type="match status" value="1"/>
</dbReference>
<dbReference type="SUPFAM" id="SSF56112">
    <property type="entry name" value="Protein kinase-like (PK-like)"/>
    <property type="match status" value="1"/>
</dbReference>
<keyword evidence="1" id="KW-0547">Nucleotide-binding</keyword>
<dbReference type="Proteomes" id="UP000290289">
    <property type="component" value="Chromosome 5"/>
</dbReference>
<evidence type="ECO:0000313" key="5">
    <source>
        <dbReference type="Proteomes" id="UP000290289"/>
    </source>
</evidence>
<keyword evidence="2" id="KW-0067">ATP-binding</keyword>
<evidence type="ECO:0000256" key="2">
    <source>
        <dbReference type="ARBA" id="ARBA00022840"/>
    </source>
</evidence>
<dbReference type="PANTHER" id="PTHR27005:SF468">
    <property type="entry name" value="OS01G0310500 PROTEIN"/>
    <property type="match status" value="1"/>
</dbReference>
<gene>
    <name evidence="4" type="ORF">DVH24_021608</name>
</gene>
<dbReference type="Gene3D" id="1.10.510.10">
    <property type="entry name" value="Transferase(Phosphotransferase) domain 1"/>
    <property type="match status" value="1"/>
</dbReference>
<dbReference type="InterPro" id="IPR001245">
    <property type="entry name" value="Ser-Thr/Tyr_kinase_cat_dom"/>
</dbReference>
<proteinExistence type="predicted"/>